<name>A0ABP0JSQ4_9DINO</name>
<accession>A0ABP0JSQ4</accession>
<reference evidence="1 2" key="1">
    <citation type="submission" date="2024-02" db="EMBL/GenBank/DDBJ databases">
        <authorList>
            <person name="Chen Y."/>
            <person name="Shah S."/>
            <person name="Dougan E. K."/>
            <person name="Thang M."/>
            <person name="Chan C."/>
        </authorList>
    </citation>
    <scope>NUCLEOTIDE SEQUENCE [LARGE SCALE GENOMIC DNA]</scope>
</reference>
<gene>
    <name evidence="1" type="ORF">SCF082_LOCUS13644</name>
</gene>
<dbReference type="EMBL" id="CAXAMM010008473">
    <property type="protein sequence ID" value="CAK9017447.1"/>
    <property type="molecule type" value="Genomic_DNA"/>
</dbReference>
<keyword evidence="2" id="KW-1185">Reference proteome</keyword>
<dbReference type="Proteomes" id="UP001642464">
    <property type="component" value="Unassembled WGS sequence"/>
</dbReference>
<evidence type="ECO:0000313" key="2">
    <source>
        <dbReference type="Proteomes" id="UP001642464"/>
    </source>
</evidence>
<protein>
    <submittedName>
        <fullName evidence="1">E3 ubiquitin-protein ligase HERC1</fullName>
    </submittedName>
</protein>
<proteinExistence type="predicted"/>
<sequence>MREAAAVESGETCKKPAPNHVARDAYCSIKRWGISWKIPFDVYLFKCKDSEYLEVQYMCPEKTLPYLAARHPRVVFGKPTVEEGMNSLRAFWEAYREYHGDHEVFSTHADLSRVIPVAIHGDEGKGKRRSNTTVVSFESVLGMKSKVKLCTTCCPTHLEVPTDFDFTDRRSKEDPLVKELFSNMQSHSYLQHWPMVVIPGTFASDYKELTLEILELFGSKFDNMFRAGFKVGDEQFYCAVVACKGDLRWYSKICRLTRGYENKGRVVDKPCCHQCLAGTTDLPAEDMSTTPVWLETLHLERPWKADKPHALHAAPYDPQRPEHMYRHDCFHTLRLGVFRDFTASALFLFIQWDLFGADGNLSLKLERAHGQFKLFLASVGKTASLRSFSTSLFQYNNKKSYPWSNVKGSDCTLLLKFVRVMTIALLNQVGGDQERRKVLNVLLSTARLGISVYDHMNAHRLFMDWACGAVFYEKGQAFCNGYGWLACWAFEHQLCLFAIKPKLHFWSHVLADVKGQLDRRCVAIANPIMTDCQQNEDFIGRLCKLSMGIDNRVVFHRTLEFYLTKAAILLRRHSL</sequence>
<comment type="caution">
    <text evidence="1">The sequence shown here is derived from an EMBL/GenBank/DDBJ whole genome shotgun (WGS) entry which is preliminary data.</text>
</comment>
<organism evidence="1 2">
    <name type="scientific">Durusdinium trenchii</name>
    <dbReference type="NCBI Taxonomy" id="1381693"/>
    <lineage>
        <taxon>Eukaryota</taxon>
        <taxon>Sar</taxon>
        <taxon>Alveolata</taxon>
        <taxon>Dinophyceae</taxon>
        <taxon>Suessiales</taxon>
        <taxon>Symbiodiniaceae</taxon>
        <taxon>Durusdinium</taxon>
    </lineage>
</organism>
<evidence type="ECO:0000313" key="1">
    <source>
        <dbReference type="EMBL" id="CAK9017447.1"/>
    </source>
</evidence>